<keyword evidence="4" id="KW-0754">Steroid-binding</keyword>
<dbReference type="InParanoid" id="A0A6P3F4A1"/>
<sequence length="405" mass="44501">MESRSPPATLYWLLLLLLLLLPLLPHIHQGWALGHTLSTERSQDSPTRYLSSGPGQEPVAVMTFDFTKTTKTSSSFEFRTWDPEGVIFYGDTNAEEDWLMLGLRDGRLEIQLHNRWAQLTVGAGPRVDDGRWHQVEVKTAGDSVLLWVDGDEMLRLRQVYGSWADKPQLLMRIALGGLLFPASKLLLPLVPALDGCLRRDSWLGQQAQPSASASASLRNCNVELQPGLFFPPGARAEFSLQDIPQPHVEPWAFSLDLELKLAAGSGHLLALSARENSSWLSLHLQDQKVVLTSGAGPRLELPVALGLPLQLKLATSTVILKQGLKTEVSAVPPEGRGPLSELWAQPQSRLFIGALPGEDSSASFCLDGLWAQGQKLDMDRALSRSQNIWTHSCPQSSSNDTDISN</sequence>
<evidence type="ECO:0000256" key="3">
    <source>
        <dbReference type="ARBA" id="ARBA00022525"/>
    </source>
</evidence>
<evidence type="ECO:0000256" key="9">
    <source>
        <dbReference type="ARBA" id="ARBA00023180"/>
    </source>
</evidence>
<dbReference type="Proteomes" id="UP000515203">
    <property type="component" value="Unplaced"/>
</dbReference>
<comment type="function">
    <text evidence="10">Functions as an androgen transport protein, but may also be involved in receptor mediated processes. Each dimer binds one molecule of steroid. Specific for 5-alpha-dihydrotestosterone, testosterone, and 17-beta-estradiol. Regulates the plasma metabolic clearance rate of steroid hormones by controlling their plasma concentration.</text>
</comment>
<dbReference type="Pfam" id="PF00054">
    <property type="entry name" value="Laminin_G_1"/>
    <property type="match status" value="1"/>
</dbReference>
<name>A0A6P3F4A1_OCTDE</name>
<dbReference type="InterPro" id="IPR001791">
    <property type="entry name" value="Laminin_G"/>
</dbReference>
<keyword evidence="3" id="KW-0964">Secreted</keyword>
<comment type="subunit">
    <text evidence="2">Homodimer.</text>
</comment>
<keyword evidence="17" id="KW-1185">Reference proteome</keyword>
<evidence type="ECO:0000256" key="8">
    <source>
        <dbReference type="ARBA" id="ARBA00023157"/>
    </source>
</evidence>
<dbReference type="SUPFAM" id="SSF49899">
    <property type="entry name" value="Concanavalin A-like lectins/glucanases"/>
    <property type="match status" value="2"/>
</dbReference>
<feature type="domain" description="Laminin G" evidence="16">
    <location>
        <begin position="48"/>
        <end position="220"/>
    </location>
</feature>
<dbReference type="PANTHER" id="PTHR24040">
    <property type="entry name" value="LAMININ G-LIKE DOMAIN-CONTAINING PROTEIN"/>
    <property type="match status" value="1"/>
</dbReference>
<dbReference type="RefSeq" id="XP_004638476.1">
    <property type="nucleotide sequence ID" value="XM_004638419.2"/>
</dbReference>
<dbReference type="PROSITE" id="PS50025">
    <property type="entry name" value="LAM_G_DOMAIN"/>
    <property type="match status" value="1"/>
</dbReference>
<dbReference type="Gene3D" id="2.60.120.200">
    <property type="match status" value="2"/>
</dbReference>
<dbReference type="CTD" id="6462"/>
<dbReference type="SMART" id="SM00282">
    <property type="entry name" value="LamG"/>
    <property type="match status" value="1"/>
</dbReference>
<keyword evidence="6" id="KW-0677">Repeat</keyword>
<evidence type="ECO:0000313" key="18">
    <source>
        <dbReference type="RefSeq" id="XP_004638476.1"/>
    </source>
</evidence>
<evidence type="ECO:0000256" key="13">
    <source>
        <dbReference type="ARBA" id="ARBA00041855"/>
    </source>
</evidence>
<evidence type="ECO:0000256" key="11">
    <source>
        <dbReference type="ARBA" id="ARBA00040510"/>
    </source>
</evidence>
<reference evidence="18" key="1">
    <citation type="submission" date="2025-08" db="UniProtKB">
        <authorList>
            <consortium name="RefSeq"/>
        </authorList>
    </citation>
    <scope>IDENTIFICATION</scope>
</reference>
<dbReference type="GO" id="GO:0005496">
    <property type="term" value="F:steroid binding"/>
    <property type="evidence" value="ECO:0007669"/>
    <property type="project" value="UniProtKB-KW"/>
</dbReference>
<dbReference type="AlphaFoldDB" id="A0A6P3F4A1"/>
<evidence type="ECO:0000256" key="5">
    <source>
        <dbReference type="ARBA" id="ARBA00022729"/>
    </source>
</evidence>
<dbReference type="FunCoup" id="A0A6P3F4A1">
    <property type="interactions" value="20"/>
</dbReference>
<evidence type="ECO:0000313" key="17">
    <source>
        <dbReference type="Proteomes" id="UP000515203"/>
    </source>
</evidence>
<dbReference type="CDD" id="cd00110">
    <property type="entry name" value="LamG"/>
    <property type="match status" value="1"/>
</dbReference>
<accession>A0A6P3F4A1</accession>
<proteinExistence type="predicted"/>
<evidence type="ECO:0000256" key="2">
    <source>
        <dbReference type="ARBA" id="ARBA00011738"/>
    </source>
</evidence>
<gene>
    <name evidence="18" type="primary">Shbg</name>
</gene>
<evidence type="ECO:0000256" key="1">
    <source>
        <dbReference type="ARBA" id="ARBA00004613"/>
    </source>
</evidence>
<comment type="subcellular location">
    <subcellularLocation>
        <location evidence="1">Secreted</location>
    </subcellularLocation>
</comment>
<evidence type="ECO:0000256" key="7">
    <source>
        <dbReference type="ARBA" id="ARBA00023121"/>
    </source>
</evidence>
<keyword evidence="5 15" id="KW-0732">Signal</keyword>
<comment type="caution">
    <text evidence="14">Lacks conserved residue(s) required for the propagation of feature annotation.</text>
</comment>
<evidence type="ECO:0000256" key="4">
    <source>
        <dbReference type="ARBA" id="ARBA00022665"/>
    </source>
</evidence>
<feature type="chain" id="PRO_5027936767" description="Sex hormone-binding globulin" evidence="15">
    <location>
        <begin position="33"/>
        <end position="405"/>
    </location>
</feature>
<dbReference type="PANTHER" id="PTHR24040:SF3">
    <property type="entry name" value="SEX HORMONE-BINDING GLOBULIN"/>
    <property type="match status" value="1"/>
</dbReference>
<evidence type="ECO:0000259" key="16">
    <source>
        <dbReference type="PROSITE" id="PS50025"/>
    </source>
</evidence>
<dbReference type="GeneID" id="101588518"/>
<evidence type="ECO:0000256" key="6">
    <source>
        <dbReference type="ARBA" id="ARBA00022737"/>
    </source>
</evidence>
<dbReference type="InterPro" id="IPR013320">
    <property type="entry name" value="ConA-like_dom_sf"/>
</dbReference>
<feature type="signal peptide" evidence="15">
    <location>
        <begin position="1"/>
        <end position="32"/>
    </location>
</feature>
<dbReference type="OrthoDB" id="6275838at2759"/>
<dbReference type="FunFam" id="2.60.120.200:FF:000107">
    <property type="entry name" value="Sex hormone-binding globulin"/>
    <property type="match status" value="1"/>
</dbReference>
<evidence type="ECO:0000256" key="14">
    <source>
        <dbReference type="PROSITE-ProRule" id="PRU00122"/>
    </source>
</evidence>
<keyword evidence="7" id="KW-0446">Lipid-binding</keyword>
<dbReference type="InterPro" id="IPR051145">
    <property type="entry name" value="GAS-SHBG-PROS"/>
</dbReference>
<organism evidence="17 18">
    <name type="scientific">Octodon degus</name>
    <name type="common">Degu</name>
    <name type="synonym">Sciurus degus</name>
    <dbReference type="NCBI Taxonomy" id="10160"/>
    <lineage>
        <taxon>Eukaryota</taxon>
        <taxon>Metazoa</taxon>
        <taxon>Chordata</taxon>
        <taxon>Craniata</taxon>
        <taxon>Vertebrata</taxon>
        <taxon>Euteleostomi</taxon>
        <taxon>Mammalia</taxon>
        <taxon>Eutheria</taxon>
        <taxon>Euarchontoglires</taxon>
        <taxon>Glires</taxon>
        <taxon>Rodentia</taxon>
        <taxon>Hystricomorpha</taxon>
        <taxon>Octodontidae</taxon>
        <taxon>Octodon</taxon>
    </lineage>
</organism>
<protein>
    <recommendedName>
        <fullName evidence="11">Sex hormone-binding globulin</fullName>
    </recommendedName>
    <alternativeName>
        <fullName evidence="13">Sex steroid-binding protein</fullName>
    </alternativeName>
    <alternativeName>
        <fullName evidence="12">Testis-specific androgen-binding protein</fullName>
    </alternativeName>
</protein>
<evidence type="ECO:0000256" key="10">
    <source>
        <dbReference type="ARBA" id="ARBA00037620"/>
    </source>
</evidence>
<evidence type="ECO:0000256" key="12">
    <source>
        <dbReference type="ARBA" id="ARBA00041528"/>
    </source>
</evidence>
<keyword evidence="8" id="KW-1015">Disulfide bond</keyword>
<evidence type="ECO:0000256" key="15">
    <source>
        <dbReference type="SAM" id="SignalP"/>
    </source>
</evidence>
<keyword evidence="9" id="KW-0325">Glycoprotein</keyword>
<dbReference type="GO" id="GO:0005576">
    <property type="term" value="C:extracellular region"/>
    <property type="evidence" value="ECO:0007669"/>
    <property type="project" value="UniProtKB-SubCell"/>
</dbReference>